<accession>Q9B8G4</accession>
<reference evidence="2" key="1">
    <citation type="journal article" date="2001" name="Mol. Biol. Evol.">
        <title>Numerous gene rearrangements in the mitochondrial genome of the wallaby louse, Heterodoxus macropus (Phthiraptera).</title>
        <authorList>
            <person name="Shao R."/>
            <person name="Campbell N.J."/>
            <person name="Barker S.C."/>
        </authorList>
    </citation>
    <scope>NUCLEOTIDE SEQUENCE</scope>
    <source>
        <strain evidence="2">South Stradbroke Island</strain>
    </source>
</reference>
<gene>
    <name evidence="2" type="primary">nad4L</name>
</gene>
<keyword evidence="2" id="KW-0496">Mitochondrion</keyword>
<geneLocation type="mitochondrion" evidence="2"/>
<keyword evidence="1" id="KW-0812">Transmembrane</keyword>
<feature type="transmembrane region" description="Helical" evidence="1">
    <location>
        <begin position="56"/>
        <end position="77"/>
    </location>
</feature>
<evidence type="ECO:0000256" key="1">
    <source>
        <dbReference type="SAM" id="Phobius"/>
    </source>
</evidence>
<dbReference type="AlphaFoldDB" id="Q9B8G4"/>
<feature type="transmembrane region" description="Helical" evidence="1">
    <location>
        <begin position="6"/>
        <end position="23"/>
    </location>
</feature>
<feature type="transmembrane region" description="Helical" evidence="1">
    <location>
        <begin position="30"/>
        <end position="50"/>
    </location>
</feature>
<name>Q9B8G4_9NEOP</name>
<dbReference type="EMBL" id="AF270939">
    <property type="protein sequence ID" value="AAG52651.1"/>
    <property type="molecule type" value="Genomic_DNA"/>
</dbReference>
<keyword evidence="1" id="KW-0472">Membrane</keyword>
<evidence type="ECO:0000313" key="2">
    <source>
        <dbReference type="EMBL" id="AAG52651.1"/>
    </source>
</evidence>
<sequence>MMINKFMVIPFVLPIMGSIMSILKSKSMMITLLSFELIGLVNFMMINFLFPNMKLILIMVTFLMLESVLMLILYTCLIREFGMESTAEVL</sequence>
<organism evidence="2">
    <name type="scientific">Heterodoxus macropus</name>
    <name type="common">wallaby louse</name>
    <dbReference type="NCBI Taxonomy" id="145266"/>
    <lineage>
        <taxon>Eukaryota</taxon>
        <taxon>Metazoa</taxon>
        <taxon>Ecdysozoa</taxon>
        <taxon>Arthropoda</taxon>
        <taxon>Hexapoda</taxon>
        <taxon>Insecta</taxon>
        <taxon>Pterygota</taxon>
        <taxon>Neoptera</taxon>
        <taxon>Paraneoptera</taxon>
        <taxon>Psocodea</taxon>
        <taxon>Troctomorpha</taxon>
        <taxon>Phthiraptera</taxon>
        <taxon>Amblycera</taxon>
        <taxon>Boopidae</taxon>
        <taxon>Heterodoxus</taxon>
    </lineage>
</organism>
<keyword evidence="1" id="KW-1133">Transmembrane helix</keyword>
<protein>
    <submittedName>
        <fullName evidence="2">NADH dehydrogenase subunit 4L</fullName>
    </submittedName>
</protein>
<proteinExistence type="predicted"/>